<evidence type="ECO:0000256" key="2">
    <source>
        <dbReference type="ARBA" id="ARBA00004496"/>
    </source>
</evidence>
<dbReference type="AlphaFoldDB" id="A0A8C6SLZ1"/>
<keyword evidence="6" id="KW-1185">Reference proteome</keyword>
<evidence type="ECO:0000256" key="4">
    <source>
        <dbReference type="ARBA" id="ARBA00023242"/>
    </source>
</evidence>
<dbReference type="GO" id="GO:0005737">
    <property type="term" value="C:cytoplasm"/>
    <property type="evidence" value="ECO:0007669"/>
    <property type="project" value="UniProtKB-SubCell"/>
</dbReference>
<accession>A0A8C6SLZ1</accession>
<dbReference type="InterPro" id="IPR037895">
    <property type="entry name" value="NUDCD1"/>
</dbReference>
<evidence type="ECO:0000313" key="6">
    <source>
        <dbReference type="Proteomes" id="UP000694523"/>
    </source>
</evidence>
<proteinExistence type="predicted"/>
<dbReference type="PANTHER" id="PTHR21664">
    <property type="entry name" value="CHRONIC MYELOGENOUS LEUKEMIA TUMOR ANTIGEN 66"/>
    <property type="match status" value="1"/>
</dbReference>
<name>A0A8C6SLZ1_9GOBI</name>
<reference evidence="5" key="1">
    <citation type="submission" date="2025-08" db="UniProtKB">
        <authorList>
            <consortium name="Ensembl"/>
        </authorList>
    </citation>
    <scope>IDENTIFICATION</scope>
</reference>
<sequence>MAASNSSLKVNRELLDPNFESYRLSLDAIPTYTVELDAAVEELKLKDTQYTLEHMQAFGMFNYLHLDPWYEDSVLKVIVTFLSHLHRVLSHFCRVFVLF</sequence>
<evidence type="ECO:0000256" key="1">
    <source>
        <dbReference type="ARBA" id="ARBA00004123"/>
    </source>
</evidence>
<organism evidence="5 6">
    <name type="scientific">Neogobius melanostomus</name>
    <name type="common">round goby</name>
    <dbReference type="NCBI Taxonomy" id="47308"/>
    <lineage>
        <taxon>Eukaryota</taxon>
        <taxon>Metazoa</taxon>
        <taxon>Chordata</taxon>
        <taxon>Craniata</taxon>
        <taxon>Vertebrata</taxon>
        <taxon>Euteleostomi</taxon>
        <taxon>Actinopterygii</taxon>
        <taxon>Neopterygii</taxon>
        <taxon>Teleostei</taxon>
        <taxon>Neoteleostei</taxon>
        <taxon>Acanthomorphata</taxon>
        <taxon>Gobiaria</taxon>
        <taxon>Gobiiformes</taxon>
        <taxon>Gobioidei</taxon>
        <taxon>Gobiidae</taxon>
        <taxon>Benthophilinae</taxon>
        <taxon>Neogobiini</taxon>
        <taxon>Neogobius</taxon>
    </lineage>
</organism>
<evidence type="ECO:0000313" key="5">
    <source>
        <dbReference type="Ensembl" id="ENSNMLP00000008784.1"/>
    </source>
</evidence>
<dbReference type="Ensembl" id="ENSNMLT00000009965.1">
    <property type="protein sequence ID" value="ENSNMLP00000008784.1"/>
    <property type="gene ID" value="ENSNMLG00000006179.1"/>
</dbReference>
<keyword evidence="4" id="KW-0539">Nucleus</keyword>
<dbReference type="Proteomes" id="UP000694523">
    <property type="component" value="Unplaced"/>
</dbReference>
<evidence type="ECO:0000256" key="3">
    <source>
        <dbReference type="ARBA" id="ARBA00022490"/>
    </source>
</evidence>
<keyword evidence="3" id="KW-0963">Cytoplasm</keyword>
<dbReference type="GO" id="GO:0005634">
    <property type="term" value="C:nucleus"/>
    <property type="evidence" value="ECO:0007669"/>
    <property type="project" value="UniProtKB-SubCell"/>
</dbReference>
<protein>
    <submittedName>
        <fullName evidence="5">Uncharacterized protein</fullName>
    </submittedName>
</protein>
<dbReference type="PANTHER" id="PTHR21664:SF1">
    <property type="entry name" value="NUDC DOMAIN-CONTAINING PROTEIN 1"/>
    <property type="match status" value="1"/>
</dbReference>
<comment type="subcellular location">
    <subcellularLocation>
        <location evidence="2">Cytoplasm</location>
    </subcellularLocation>
    <subcellularLocation>
        <location evidence="1">Nucleus</location>
    </subcellularLocation>
</comment>
<reference evidence="5" key="2">
    <citation type="submission" date="2025-09" db="UniProtKB">
        <authorList>
            <consortium name="Ensembl"/>
        </authorList>
    </citation>
    <scope>IDENTIFICATION</scope>
</reference>